<dbReference type="NCBIfam" id="NF041766">
    <property type="entry name" value="choice_anch_U"/>
    <property type="match status" value="1"/>
</dbReference>
<gene>
    <name evidence="3" type="ORF">WQQ_15580</name>
</gene>
<evidence type="ECO:0000256" key="2">
    <source>
        <dbReference type="SAM" id="SignalP"/>
    </source>
</evidence>
<reference evidence="3 4" key="1">
    <citation type="journal article" date="2012" name="J. Bacteriol.">
        <title>Genome Sequence of n-Alkane-Degrading Hydrocarboniphaga effusa Strain AP103T (ATCC BAA-332T).</title>
        <authorList>
            <person name="Chang H.K."/>
            <person name="Zylstra G.J."/>
            <person name="Chae J.C."/>
        </authorList>
    </citation>
    <scope>NUCLEOTIDE SEQUENCE [LARGE SCALE GENOMIC DNA]</scope>
    <source>
        <strain evidence="3 4">AP103</strain>
    </source>
</reference>
<name>I8I539_9GAMM</name>
<proteinExistence type="predicted"/>
<dbReference type="EMBL" id="AKGD01000001">
    <property type="protein sequence ID" value="EIT71421.1"/>
    <property type="molecule type" value="Genomic_DNA"/>
</dbReference>
<keyword evidence="2" id="KW-0732">Signal</keyword>
<dbReference type="STRING" id="1172194.WQQ_15580"/>
<organism evidence="3 4">
    <name type="scientific">Hydrocarboniphaga effusa AP103</name>
    <dbReference type="NCBI Taxonomy" id="1172194"/>
    <lineage>
        <taxon>Bacteria</taxon>
        <taxon>Pseudomonadati</taxon>
        <taxon>Pseudomonadota</taxon>
        <taxon>Gammaproteobacteria</taxon>
        <taxon>Nevskiales</taxon>
        <taxon>Nevskiaceae</taxon>
        <taxon>Hydrocarboniphaga</taxon>
    </lineage>
</organism>
<dbReference type="SUPFAM" id="SSF110296">
    <property type="entry name" value="Oligoxyloglucan reducing end-specific cellobiohydrolase"/>
    <property type="match status" value="2"/>
</dbReference>
<dbReference type="Gene3D" id="2.130.10.10">
    <property type="entry name" value="YVTN repeat-like/Quinoprotein amine dehydrogenase"/>
    <property type="match status" value="4"/>
</dbReference>
<dbReference type="CDD" id="cd15482">
    <property type="entry name" value="Sialidase_non-viral"/>
    <property type="match status" value="1"/>
</dbReference>
<evidence type="ECO:0000256" key="1">
    <source>
        <dbReference type="SAM" id="MobiDB-lite"/>
    </source>
</evidence>
<dbReference type="RefSeq" id="WP_007184507.1">
    <property type="nucleotide sequence ID" value="NZ_AKGD01000001.1"/>
</dbReference>
<keyword evidence="4" id="KW-1185">Reference proteome</keyword>
<sequence>MSARYFVTAVSAALSAALAVSAGSAQALSFTPVAAQPESPVIRQLVAIDGEHLIAVAAGGQMFESLDGGVRWSRFGAALGRQVTELAYGGGVYYANTFTSSAIADSGIFASDDGGASWRAFNTGLPTEFGTYNLGIGNLVADAQYVYVGANANSSQGIYRSTHGASASWSLVHGLGNGRDAVLVRTATSLCLWSPQDYRFGVEYSLDSGATWIKGSGFGYPAPGDFSNNAAPSAIAGTALSADGTRLYANNVGNARLYRSDDGCKTFSSSAPSSFSNIDPPRALGVSLAGVLYVAGASGKLLSSADAGTSFGDASGVDYQAQTGRSITQFVRSGEGILFGTSGDGLFGVTRGGFRRANGGLAVSSISALGFDAAGLIALVSGSGLHRLSADIAQRPANAALDLGSGRSLTVDGDAIIVNATNSLYRSNDGAASWSRADSGIADIQYNPAFGPAIVNGDWFVGVAGKLYRSTDRGSSWSATSATLPANERIASLTAVGGTLLAIVNEFSTPKAVYRSTDGGATLTLANNGISLSASSFDTRLNRFYTLPSGVYVQTTNSALYRTSDAGASWAAFTTSGLPTASFVITSMTEDANGTLYLSYAGPDGADVYYKGANATGWTRDRNGLPRTTPRSSWGTALVADANGLRIAVQDAGLYRSDLAATTPPPAAPDTVPDAFTFADQNDVATNTLVTSNEVTISGIDSPTAVSIGDVGEYSINGGAYTRAAGTLVNGARLRVRHSSSANGGQAVVSVVTVGGIEGRFTSRTAQAPAPDTTPDAFDFADVVDALPDTDVRSQPQTISGIDAVTGIRCSGCTYSINGAAFTSADGSVRNGDVVTLSLRSSTQYSTTVNSSVTIGGVSDAYSVRTRQQPDVPPPADTTPDAFSFPEQTEVEPGSLVTSAAIIVAGIDAPAGVSIDNGEYSINGGDFTRANGSVANGDSLRVRHTAASGNGLRTVTTLGIGGVNGSFASTTRAATPPAADSTPDAFSFASIRNAPANTPVSSQSIVVSGINVAAPISVSGGEYRIGDGAFTSAAGQVQNGDRVSLRLQSAAAGQSKTASLSIGGVSANFTVTSADAAPPTDDRSAVVSDANGRAVGISTNAGRLVNAGAVSLPSEVEPPADQIFANGAFSFAIEGLAAGATVQVAIKLPSGTRPQHYYKYGPEAGNATPHWYLFDAASGPGAQIVGDTVILTLVDNGRGDSDPTPGRIADPGAPSRDQPIRSGGAFGLWNLLLLVPALLSRRRRAGMR</sequence>
<feature type="signal peptide" evidence="2">
    <location>
        <begin position="1"/>
        <end position="27"/>
    </location>
</feature>
<dbReference type="PATRIC" id="fig|1172194.4.peg.1501"/>
<feature type="region of interest" description="Disordered" evidence="1">
    <location>
        <begin position="1195"/>
        <end position="1219"/>
    </location>
</feature>
<dbReference type="Proteomes" id="UP000003704">
    <property type="component" value="Unassembled WGS sequence"/>
</dbReference>
<dbReference type="InterPro" id="IPR053784">
    <property type="entry name" value="Choice_anch_U_dom"/>
</dbReference>
<evidence type="ECO:0000313" key="3">
    <source>
        <dbReference type="EMBL" id="EIT71421.1"/>
    </source>
</evidence>
<dbReference type="PANTHER" id="PTHR43739">
    <property type="entry name" value="XYLOGLUCANASE (EUROFUNG)"/>
    <property type="match status" value="1"/>
</dbReference>
<evidence type="ECO:0000313" key="4">
    <source>
        <dbReference type="Proteomes" id="UP000003704"/>
    </source>
</evidence>
<dbReference type="GO" id="GO:0010411">
    <property type="term" value="P:xyloglucan metabolic process"/>
    <property type="evidence" value="ECO:0007669"/>
    <property type="project" value="TreeGrafter"/>
</dbReference>
<dbReference type="PANTHER" id="PTHR43739:SF5">
    <property type="entry name" value="EXO-ALPHA-SIALIDASE"/>
    <property type="match status" value="1"/>
</dbReference>
<dbReference type="InterPro" id="IPR015943">
    <property type="entry name" value="WD40/YVTN_repeat-like_dom_sf"/>
</dbReference>
<accession>I8I539</accession>
<comment type="caution">
    <text evidence="3">The sequence shown here is derived from an EMBL/GenBank/DDBJ whole genome shotgun (WGS) entry which is preliminary data.</text>
</comment>
<dbReference type="OrthoDB" id="9779283at2"/>
<feature type="chain" id="PRO_5003713428" evidence="2">
    <location>
        <begin position="28"/>
        <end position="1248"/>
    </location>
</feature>
<protein>
    <submittedName>
        <fullName evidence="3">Uncharacterized protein</fullName>
    </submittedName>
</protein>
<dbReference type="AlphaFoldDB" id="I8I539"/>
<dbReference type="InterPro" id="IPR052025">
    <property type="entry name" value="Xyloglucanase_GH74"/>
</dbReference>